<dbReference type="Pfam" id="PF21787">
    <property type="entry name" value="TNP-like_RNaseH_N"/>
    <property type="match status" value="1"/>
</dbReference>
<evidence type="ECO:0000256" key="1">
    <source>
        <dbReference type="SAM" id="Coils"/>
    </source>
</evidence>
<protein>
    <submittedName>
        <fullName evidence="5">Transposable element P transposase</fullName>
    </submittedName>
</protein>
<keyword evidence="1" id="KW-0175">Coiled coil</keyword>
<comment type="caution">
    <text evidence="5">The sequence shown here is derived from an EMBL/GenBank/DDBJ whole genome shotgun (WGS) entry which is preliminary data.</text>
</comment>
<feature type="domain" description="Transposable element P transposase-like GTP-binding insertion" evidence="4">
    <location>
        <begin position="589"/>
        <end position="695"/>
    </location>
</feature>
<dbReference type="Pfam" id="PF21788">
    <property type="entry name" value="TNP-like_GBD"/>
    <property type="match status" value="1"/>
</dbReference>
<evidence type="ECO:0000259" key="4">
    <source>
        <dbReference type="Pfam" id="PF21788"/>
    </source>
</evidence>
<reference evidence="5" key="2">
    <citation type="journal article" date="2023" name="BMC Genomics">
        <title>Pest status, molecular evolution, and epigenetic factors derived from the genome assembly of Frankliniella fusca, a thysanopteran phytovirus vector.</title>
        <authorList>
            <person name="Catto M.A."/>
            <person name="Labadie P.E."/>
            <person name="Jacobson A.L."/>
            <person name="Kennedy G.G."/>
            <person name="Srinivasan R."/>
            <person name="Hunt B.G."/>
        </authorList>
    </citation>
    <scope>NUCLEOTIDE SEQUENCE</scope>
    <source>
        <strain evidence="5">PL_HMW_Pooled</strain>
    </source>
</reference>
<evidence type="ECO:0000259" key="3">
    <source>
        <dbReference type="Pfam" id="PF21787"/>
    </source>
</evidence>
<reference evidence="5" key="1">
    <citation type="submission" date="2021-07" db="EMBL/GenBank/DDBJ databases">
        <authorList>
            <person name="Catto M.A."/>
            <person name="Jacobson A."/>
            <person name="Kennedy G."/>
            <person name="Labadie P."/>
            <person name="Hunt B.G."/>
            <person name="Srinivasan R."/>
        </authorList>
    </citation>
    <scope>NUCLEOTIDE SEQUENCE</scope>
    <source>
        <strain evidence="5">PL_HMW_Pooled</strain>
        <tissue evidence="5">Head</tissue>
    </source>
</reference>
<dbReference type="InterPro" id="IPR048366">
    <property type="entry name" value="TNP-like_GBD"/>
</dbReference>
<dbReference type="AlphaFoldDB" id="A0AAE1L5K1"/>
<evidence type="ECO:0000256" key="2">
    <source>
        <dbReference type="SAM" id="MobiDB-lite"/>
    </source>
</evidence>
<sequence>MMGERHDQSQSETDVSAVASETDQESEVDPTSSALESDNFSATTSENPDESSLSETQTPTPAKSEEKAAPKKRRKPGVGYQRKYSLKESRAKEMGEQLMDVSSQPTDEVETINVVDTEEEEVNPAGKEEPTEVPEGENLPSSDCPDPHPNAQSIIDNLKLLLGSDRWHFDVALSRIVRIIHHNDSENAAVTLCVYWDCAKNRQGIFVNGYQVPNDNKIFLVRAVPVHEDSKSVSDYLCFLSNFVLKATKCEGIKEYKELWERFEGVTDRSSSIFRSAKEDQRQERKLKKQGIKKKFSAPDDNLTFEELKDKKDKWKKRSKLAERRADRLQKRVEDLQVRLDEVLRNDLLGILRANEHKMTPIQKLFWESQKAALLVKDKRGMRWHPMMIRVALKLHSDSPNAYRYLRDSKIMCLPSDRTLYDYSQYVEPKEGCQQEILDRFRKNIGKKGPEEHNLYVNLMFDEMHIRSGLVTKRSTGELVGYTNLSDVDEELRKLQSDLDAKTYKPKLAKKVLVYFGQGLTSGVQEVVAIYSTDDLSASQLYDRTWQVIYHLEEASIKVLCLTFDGAAVNRKFIRMHPSSDPSAKEVYCRGVLGRKTRKLWKNGQFLSWKVLENLYDLTKQHQYVNHKLTRAHVKLTSFSCMTVVFATQTFSKSVADSIECLASLPELSDFDTDELVKFIRLMNKFFDCVNGKQEDGEDVRNINLVAYTDPNDPRLEWLSTTFLNYFEEWKEDVKNRAGIFSVTERSQMIISHQALESLKITIKSIVSSIKYMLQSAGAPRVNARVLNQDPLEQYFGKMRRKQGDNKNPFLQGVLNTANTERSAAEASLPPRRGNTEVLLPNAGLEVDDSPLPKRTKKK</sequence>
<keyword evidence="6" id="KW-1185">Reference proteome</keyword>
<evidence type="ECO:0000313" key="5">
    <source>
        <dbReference type="EMBL" id="KAK3907370.1"/>
    </source>
</evidence>
<gene>
    <name evidence="5" type="ORF">KUF71_018199</name>
</gene>
<accession>A0AAE1L5K1</accession>
<evidence type="ECO:0000313" key="6">
    <source>
        <dbReference type="Proteomes" id="UP001219518"/>
    </source>
</evidence>
<feature type="compositionally biased region" description="Polar residues" evidence="2">
    <location>
        <begin position="29"/>
        <end position="60"/>
    </location>
</feature>
<feature type="coiled-coil region" evidence="1">
    <location>
        <begin position="305"/>
        <end position="346"/>
    </location>
</feature>
<name>A0AAE1L5K1_9NEOP</name>
<feature type="compositionally biased region" description="Basic and acidic residues" evidence="2">
    <location>
        <begin position="85"/>
        <end position="95"/>
    </location>
</feature>
<dbReference type="Proteomes" id="UP001219518">
    <property type="component" value="Unassembled WGS sequence"/>
</dbReference>
<feature type="region of interest" description="Disordered" evidence="2">
    <location>
        <begin position="821"/>
        <end position="859"/>
    </location>
</feature>
<feature type="region of interest" description="Disordered" evidence="2">
    <location>
        <begin position="1"/>
        <end position="148"/>
    </location>
</feature>
<organism evidence="5 6">
    <name type="scientific">Frankliniella fusca</name>
    <dbReference type="NCBI Taxonomy" id="407009"/>
    <lineage>
        <taxon>Eukaryota</taxon>
        <taxon>Metazoa</taxon>
        <taxon>Ecdysozoa</taxon>
        <taxon>Arthropoda</taxon>
        <taxon>Hexapoda</taxon>
        <taxon>Insecta</taxon>
        <taxon>Pterygota</taxon>
        <taxon>Neoptera</taxon>
        <taxon>Paraneoptera</taxon>
        <taxon>Thysanoptera</taxon>
        <taxon>Terebrantia</taxon>
        <taxon>Thripoidea</taxon>
        <taxon>Thripidae</taxon>
        <taxon>Frankliniella</taxon>
    </lineage>
</organism>
<proteinExistence type="predicted"/>
<dbReference type="EMBL" id="JAHWGI010000007">
    <property type="protein sequence ID" value="KAK3907370.1"/>
    <property type="molecule type" value="Genomic_DNA"/>
</dbReference>
<feature type="domain" description="Transposable element P transposase-like RNase H" evidence="3">
    <location>
        <begin position="430"/>
        <end position="575"/>
    </location>
</feature>
<dbReference type="InterPro" id="IPR048365">
    <property type="entry name" value="TNP-like_RNaseH_N"/>
</dbReference>